<name>A0AC60R1F6_IXOPE</name>
<dbReference type="EMBL" id="JABSTQ010000002">
    <property type="protein sequence ID" value="KAG0445758.1"/>
    <property type="molecule type" value="Genomic_DNA"/>
</dbReference>
<evidence type="ECO:0000313" key="2">
    <source>
        <dbReference type="Proteomes" id="UP000805193"/>
    </source>
</evidence>
<gene>
    <name evidence="1" type="ORF">HPB47_013851</name>
</gene>
<dbReference type="Proteomes" id="UP000805193">
    <property type="component" value="Unassembled WGS sequence"/>
</dbReference>
<protein>
    <submittedName>
        <fullName evidence="1">Uncharacterized protein</fullName>
    </submittedName>
</protein>
<comment type="caution">
    <text evidence="1">The sequence shown here is derived from an EMBL/GenBank/DDBJ whole genome shotgun (WGS) entry which is preliminary data.</text>
</comment>
<keyword evidence="2" id="KW-1185">Reference proteome</keyword>
<proteinExistence type="predicted"/>
<reference evidence="1 2" key="1">
    <citation type="journal article" date="2020" name="Cell">
        <title>Large-Scale Comparative Analyses of Tick Genomes Elucidate Their Genetic Diversity and Vector Capacities.</title>
        <authorList>
            <consortium name="Tick Genome and Microbiome Consortium (TIGMIC)"/>
            <person name="Jia N."/>
            <person name="Wang J."/>
            <person name="Shi W."/>
            <person name="Du L."/>
            <person name="Sun Y."/>
            <person name="Zhan W."/>
            <person name="Jiang J.F."/>
            <person name="Wang Q."/>
            <person name="Zhang B."/>
            <person name="Ji P."/>
            <person name="Bell-Sakyi L."/>
            <person name="Cui X.M."/>
            <person name="Yuan T.T."/>
            <person name="Jiang B.G."/>
            <person name="Yang W.F."/>
            <person name="Lam T.T."/>
            <person name="Chang Q.C."/>
            <person name="Ding S.J."/>
            <person name="Wang X.J."/>
            <person name="Zhu J.G."/>
            <person name="Ruan X.D."/>
            <person name="Zhao L."/>
            <person name="Wei J.T."/>
            <person name="Ye R.Z."/>
            <person name="Que T.C."/>
            <person name="Du C.H."/>
            <person name="Zhou Y.H."/>
            <person name="Cheng J.X."/>
            <person name="Dai P.F."/>
            <person name="Guo W.B."/>
            <person name="Han X.H."/>
            <person name="Huang E.J."/>
            <person name="Li L.F."/>
            <person name="Wei W."/>
            <person name="Gao Y.C."/>
            <person name="Liu J.Z."/>
            <person name="Shao H.Z."/>
            <person name="Wang X."/>
            <person name="Wang C.C."/>
            <person name="Yang T.C."/>
            <person name="Huo Q.B."/>
            <person name="Li W."/>
            <person name="Chen H.Y."/>
            <person name="Chen S.E."/>
            <person name="Zhou L.G."/>
            <person name="Ni X.B."/>
            <person name="Tian J.H."/>
            <person name="Sheng Y."/>
            <person name="Liu T."/>
            <person name="Pan Y.S."/>
            <person name="Xia L.Y."/>
            <person name="Li J."/>
            <person name="Zhao F."/>
            <person name="Cao W.C."/>
        </authorList>
    </citation>
    <scope>NUCLEOTIDE SEQUENCE [LARGE SCALE GENOMIC DNA]</scope>
    <source>
        <strain evidence="1">Iper-2018</strain>
    </source>
</reference>
<accession>A0AC60R1F6</accession>
<evidence type="ECO:0000313" key="1">
    <source>
        <dbReference type="EMBL" id="KAG0445758.1"/>
    </source>
</evidence>
<organism evidence="1 2">
    <name type="scientific">Ixodes persulcatus</name>
    <name type="common">Taiga tick</name>
    <dbReference type="NCBI Taxonomy" id="34615"/>
    <lineage>
        <taxon>Eukaryota</taxon>
        <taxon>Metazoa</taxon>
        <taxon>Ecdysozoa</taxon>
        <taxon>Arthropoda</taxon>
        <taxon>Chelicerata</taxon>
        <taxon>Arachnida</taxon>
        <taxon>Acari</taxon>
        <taxon>Parasitiformes</taxon>
        <taxon>Ixodida</taxon>
        <taxon>Ixodoidea</taxon>
        <taxon>Ixodidae</taxon>
        <taxon>Ixodinae</taxon>
        <taxon>Ixodes</taxon>
    </lineage>
</organism>
<sequence length="260" mass="27657">MACFLGYLLSELDLTQFTVEEQLNTVKLQLLASGNSSTNNYLASYCLNGTHGNEAFCQAPGSIAGATCGTPIVFAVPATPSAAAMCQSSQACQSVQPSDPNFGMFLVKEFVCLTDTQVGSISGVVYTYAACYLALALNRTDLTGSPVADQVHTLVSQLLAAGASRRASRVLLVERSDAGSAKSRDSYELGTGFCSQWRPSRDIEIPASAPVRNAPFTLSRYSEQDAATDAFVETVKTTVSEAVHGGRWRQPPLPIQRAKP</sequence>